<name>A0A241XS02_PSEAI</name>
<sequence length="78" mass="8788">MLSRLQWSAAGVQRRSRLQLKHPQSLVSHSRQVEEVVQPVRLPGQEFAQVPAEPAPAVLVLVLVLPVLRLQPQLELRL</sequence>
<dbReference type="AlphaFoldDB" id="A0A241XS02"/>
<gene>
    <name evidence="1" type="ORF">CAZ10_10660</name>
</gene>
<organism evidence="1 2">
    <name type="scientific">Pseudomonas aeruginosa</name>
    <dbReference type="NCBI Taxonomy" id="287"/>
    <lineage>
        <taxon>Bacteria</taxon>
        <taxon>Pseudomonadati</taxon>
        <taxon>Pseudomonadota</taxon>
        <taxon>Gammaproteobacteria</taxon>
        <taxon>Pseudomonadales</taxon>
        <taxon>Pseudomonadaceae</taxon>
        <taxon>Pseudomonas</taxon>
    </lineage>
</organism>
<protein>
    <submittedName>
        <fullName evidence="1">Uncharacterized protein</fullName>
    </submittedName>
</protein>
<reference evidence="2" key="1">
    <citation type="submission" date="2017-05" db="EMBL/GenBank/DDBJ databases">
        <authorList>
            <person name="Giani T."/>
            <person name="Arena F."/>
            <person name="Pollini S."/>
            <person name="Di Pilato V."/>
            <person name="D'Andrea M.M."/>
            <person name="Henrici De Angelis L."/>
            <person name="Bassetti M."/>
            <person name="Rossolini G.M."/>
        </authorList>
    </citation>
    <scope>NUCLEOTIDE SEQUENCE [LARGE SCALE GENOMIC DNA]</scope>
    <source>
        <strain evidence="2">S567_C10_BS</strain>
    </source>
</reference>
<proteinExistence type="predicted"/>
<evidence type="ECO:0000313" key="2">
    <source>
        <dbReference type="Proteomes" id="UP000194857"/>
    </source>
</evidence>
<dbReference type="EMBL" id="NFFZ01000004">
    <property type="protein sequence ID" value="OTI63282.1"/>
    <property type="molecule type" value="Genomic_DNA"/>
</dbReference>
<dbReference type="Proteomes" id="UP000194857">
    <property type="component" value="Unassembled WGS sequence"/>
</dbReference>
<evidence type="ECO:0000313" key="1">
    <source>
        <dbReference type="EMBL" id="OTI63282.1"/>
    </source>
</evidence>
<accession>A0A241XS02</accession>
<comment type="caution">
    <text evidence="1">The sequence shown here is derived from an EMBL/GenBank/DDBJ whole genome shotgun (WGS) entry which is preliminary data.</text>
</comment>